<name>A0A941I7W9_9BURK</name>
<dbReference type="AlphaFoldDB" id="A0A941I7W9"/>
<dbReference type="Proteomes" id="UP000680067">
    <property type="component" value="Unassembled WGS sequence"/>
</dbReference>
<keyword evidence="4" id="KW-1185">Reference proteome</keyword>
<dbReference type="InterPro" id="IPR011006">
    <property type="entry name" value="CheY-like_superfamily"/>
</dbReference>
<dbReference type="SUPFAM" id="SSF52172">
    <property type="entry name" value="CheY-like"/>
    <property type="match status" value="1"/>
</dbReference>
<comment type="caution">
    <text evidence="3">The sequence shown here is derived from an EMBL/GenBank/DDBJ whole genome shotgun (WGS) entry which is preliminary data.</text>
</comment>
<feature type="modified residue" description="4-aspartylphosphate" evidence="1">
    <location>
        <position position="89"/>
    </location>
</feature>
<dbReference type="GO" id="GO:0000160">
    <property type="term" value="P:phosphorelay signal transduction system"/>
    <property type="evidence" value="ECO:0007669"/>
    <property type="project" value="InterPro"/>
</dbReference>
<dbReference type="EMBL" id="JAGSPN010000055">
    <property type="protein sequence ID" value="MBR7784271.1"/>
    <property type="molecule type" value="Genomic_DNA"/>
</dbReference>
<proteinExistence type="predicted"/>
<sequence length="149" mass="16910">MNSPIQSIEDDLVFLDEPDHDEFSAASQNQASWRIMIIDDDPDVHSATTFALGSLEIQHRPLSFVHAYSAAEAREILQKEKDIAIILLDVVMEHEDAGLQLVNYIRKTLQLADVRIILRTGQPGYAPEIDAIRDYDINDYKTKSELTRT</sequence>
<keyword evidence="1" id="KW-0597">Phosphoprotein</keyword>
<evidence type="ECO:0000256" key="1">
    <source>
        <dbReference type="PROSITE-ProRule" id="PRU00169"/>
    </source>
</evidence>
<accession>A0A941I7W9</accession>
<gene>
    <name evidence="3" type="ORF">KDM89_19250</name>
</gene>
<feature type="domain" description="Response regulatory" evidence="2">
    <location>
        <begin position="34"/>
        <end position="149"/>
    </location>
</feature>
<dbReference type="PROSITE" id="PS50110">
    <property type="entry name" value="RESPONSE_REGULATORY"/>
    <property type="match status" value="1"/>
</dbReference>
<protein>
    <submittedName>
        <fullName evidence="3">Response regulator</fullName>
    </submittedName>
</protein>
<reference evidence="3" key="1">
    <citation type="submission" date="2021-04" db="EMBL/GenBank/DDBJ databases">
        <title>novel species isolated from subtropical streams in China.</title>
        <authorList>
            <person name="Lu H."/>
        </authorList>
    </citation>
    <scope>NUCLEOTIDE SEQUENCE</scope>
    <source>
        <strain evidence="3">LFS511W</strain>
    </source>
</reference>
<evidence type="ECO:0000313" key="4">
    <source>
        <dbReference type="Proteomes" id="UP000680067"/>
    </source>
</evidence>
<feature type="non-terminal residue" evidence="3">
    <location>
        <position position="149"/>
    </location>
</feature>
<dbReference type="Pfam" id="PF00072">
    <property type="entry name" value="Response_reg"/>
    <property type="match status" value="1"/>
</dbReference>
<evidence type="ECO:0000313" key="3">
    <source>
        <dbReference type="EMBL" id="MBR7784271.1"/>
    </source>
</evidence>
<dbReference type="RefSeq" id="WP_212689529.1">
    <property type="nucleotide sequence ID" value="NZ_JAGSPN010000055.1"/>
</dbReference>
<organism evidence="3 4">
    <name type="scientific">Undibacterium luofuense</name>
    <dbReference type="NCBI Taxonomy" id="2828733"/>
    <lineage>
        <taxon>Bacteria</taxon>
        <taxon>Pseudomonadati</taxon>
        <taxon>Pseudomonadota</taxon>
        <taxon>Betaproteobacteria</taxon>
        <taxon>Burkholderiales</taxon>
        <taxon>Oxalobacteraceae</taxon>
        <taxon>Undibacterium</taxon>
    </lineage>
</organism>
<dbReference type="Gene3D" id="3.40.50.2300">
    <property type="match status" value="1"/>
</dbReference>
<evidence type="ECO:0000259" key="2">
    <source>
        <dbReference type="PROSITE" id="PS50110"/>
    </source>
</evidence>
<dbReference type="InterPro" id="IPR001789">
    <property type="entry name" value="Sig_transdc_resp-reg_receiver"/>
</dbReference>